<keyword evidence="3" id="KW-1185">Reference proteome</keyword>
<keyword evidence="1" id="KW-0732">Signal</keyword>
<dbReference type="Pfam" id="PF10677">
    <property type="entry name" value="DUF2490"/>
    <property type="match status" value="1"/>
</dbReference>
<evidence type="ECO:0000313" key="2">
    <source>
        <dbReference type="EMBL" id="GAA4005111.1"/>
    </source>
</evidence>
<reference evidence="3" key="1">
    <citation type="journal article" date="2019" name="Int. J. Syst. Evol. Microbiol.">
        <title>The Global Catalogue of Microorganisms (GCM) 10K type strain sequencing project: providing services to taxonomists for standard genome sequencing and annotation.</title>
        <authorList>
            <consortium name="The Broad Institute Genomics Platform"/>
            <consortium name="The Broad Institute Genome Sequencing Center for Infectious Disease"/>
            <person name="Wu L."/>
            <person name="Ma J."/>
        </authorList>
    </citation>
    <scope>NUCLEOTIDE SEQUENCE [LARGE SCALE GENOMIC DNA]</scope>
    <source>
        <strain evidence="3">JCM 17224</strain>
    </source>
</reference>
<accession>A0ABP7S0X0</accession>
<feature type="chain" id="PRO_5045398926" description="DUF2490 domain-containing protein" evidence="1">
    <location>
        <begin position="22"/>
        <end position="259"/>
    </location>
</feature>
<dbReference type="InterPro" id="IPR019619">
    <property type="entry name" value="DUF2490"/>
</dbReference>
<evidence type="ECO:0000313" key="3">
    <source>
        <dbReference type="Proteomes" id="UP001500567"/>
    </source>
</evidence>
<feature type="signal peptide" evidence="1">
    <location>
        <begin position="1"/>
        <end position="21"/>
    </location>
</feature>
<dbReference type="EMBL" id="BAABDJ010000009">
    <property type="protein sequence ID" value="GAA4005111.1"/>
    <property type="molecule type" value="Genomic_DNA"/>
</dbReference>
<sequence length="259" mass="29691">MAAPRLLTFALLFCGSLAAFGQAQRVRDENHIGWYVYEGDHALGRRWTIHTEYQWRRVDFIRDWQQSLARLGAGYQVLPRVKLGGGYTRLVTHVYGDYPTAGTGVPFPEHRAYEDVQLSDTIGRVTLDHRVRLEQRWIGQLSETGGRAVQDWEYQNRIRYQLAAVLPLRGPRVEAGEWYLTGFEEVFLSFGRHVGANVFNQNRVAGGLGYQVRDNFRLEAYYLNQITQHADPDPVSGLPVFEFNHGFRLGLSYDLTLAK</sequence>
<name>A0ABP7S0X0_9BACT</name>
<proteinExistence type="predicted"/>
<evidence type="ECO:0000256" key="1">
    <source>
        <dbReference type="SAM" id="SignalP"/>
    </source>
</evidence>
<dbReference type="RefSeq" id="WP_345072230.1">
    <property type="nucleotide sequence ID" value="NZ_BAABDJ010000009.1"/>
</dbReference>
<protein>
    <recommendedName>
        <fullName evidence="4">DUF2490 domain-containing protein</fullName>
    </recommendedName>
</protein>
<comment type="caution">
    <text evidence="2">The sequence shown here is derived from an EMBL/GenBank/DDBJ whole genome shotgun (WGS) entry which is preliminary data.</text>
</comment>
<gene>
    <name evidence="2" type="ORF">GCM10022408_16160</name>
</gene>
<dbReference type="Proteomes" id="UP001500567">
    <property type="component" value="Unassembled WGS sequence"/>
</dbReference>
<organism evidence="2 3">
    <name type="scientific">Hymenobacter fastidiosus</name>
    <dbReference type="NCBI Taxonomy" id="486264"/>
    <lineage>
        <taxon>Bacteria</taxon>
        <taxon>Pseudomonadati</taxon>
        <taxon>Bacteroidota</taxon>
        <taxon>Cytophagia</taxon>
        <taxon>Cytophagales</taxon>
        <taxon>Hymenobacteraceae</taxon>
        <taxon>Hymenobacter</taxon>
    </lineage>
</organism>
<evidence type="ECO:0008006" key="4">
    <source>
        <dbReference type="Google" id="ProtNLM"/>
    </source>
</evidence>